<dbReference type="GO" id="GO:0000978">
    <property type="term" value="F:RNA polymerase II cis-regulatory region sequence-specific DNA binding"/>
    <property type="evidence" value="ECO:0007669"/>
    <property type="project" value="TreeGrafter"/>
</dbReference>
<dbReference type="CDD" id="cd00167">
    <property type="entry name" value="SANT"/>
    <property type="match status" value="1"/>
</dbReference>
<dbReference type="Pfam" id="PF00249">
    <property type="entry name" value="Myb_DNA-binding"/>
    <property type="match status" value="1"/>
</dbReference>
<evidence type="ECO:0000313" key="8">
    <source>
        <dbReference type="EMBL" id="GER28542.1"/>
    </source>
</evidence>
<dbReference type="InterPro" id="IPR017930">
    <property type="entry name" value="Myb_dom"/>
</dbReference>
<comment type="subcellular location">
    <subcellularLocation>
        <location evidence="1">Nucleus</location>
    </subcellularLocation>
</comment>
<dbReference type="InterPro" id="IPR001005">
    <property type="entry name" value="SANT/Myb"/>
</dbReference>
<sequence length="497" mass="56464">MAYVVFHATVDTSEDSASGVFIRHVDGTSISSEAGKERAAIERRHLRLDLCADDRIDLLADMMRNFLENGLNIDREIIVSVRKKICLGNLKITEFPSSCGRKVEREGPRMLMSLGSMVGRSLDYFGLINLEQNLQMTIMTLPRTFAFPTLAWNQRYWMTDFHTDNLSISKASSVNQEFGIHKDSFYTVDPFSSGSFVDFDLREHDSICSVMQDLEVGGCLNFSDGQDPLMDIETALTYHDTKPFNFVVAEESYCLTADNLGFPKQGGSKRSKNVIQCRKGKVRELSSTKMCIMGHKLLTHLAGKYGERKWSTIAQMLKGRIGKQCRQRWHNHLRPDIKKPRKVSLEEQRTLQKEGNSQGEVAGPKWPKPSSLLQNNIKSLDFEKKSSSLPKMNRTPKTIDPEILNNKTSIVKNSEMKFQTKHCQYGFADVPEFTFNDYHLFRGNNMESLLVDIYESVAHLGLTNTNVAMLTFLSNVDSFDGNILLHDFAMPLFIFET</sequence>
<dbReference type="EMBL" id="BKCP01002669">
    <property type="protein sequence ID" value="GER28542.1"/>
    <property type="molecule type" value="Genomic_DNA"/>
</dbReference>
<dbReference type="PANTHER" id="PTHR45614">
    <property type="entry name" value="MYB PROTEIN-RELATED"/>
    <property type="match status" value="1"/>
</dbReference>
<dbReference type="SUPFAM" id="SSF46689">
    <property type="entry name" value="Homeodomain-like"/>
    <property type="match status" value="1"/>
</dbReference>
<evidence type="ECO:0000256" key="1">
    <source>
        <dbReference type="ARBA" id="ARBA00004123"/>
    </source>
</evidence>
<proteinExistence type="predicted"/>
<dbReference type="PROSITE" id="PS50090">
    <property type="entry name" value="MYB_LIKE"/>
    <property type="match status" value="1"/>
</dbReference>
<evidence type="ECO:0000256" key="5">
    <source>
        <dbReference type="SAM" id="MobiDB-lite"/>
    </source>
</evidence>
<keyword evidence="3" id="KW-0238">DNA-binding</keyword>
<dbReference type="FunFam" id="1.10.10.60:FF:000010">
    <property type="entry name" value="Transcriptional activator Myb isoform A"/>
    <property type="match status" value="1"/>
</dbReference>
<feature type="domain" description="HTH myb-type" evidence="7">
    <location>
        <begin position="295"/>
        <end position="337"/>
    </location>
</feature>
<dbReference type="AlphaFoldDB" id="A0A5A7P757"/>
<feature type="domain" description="Myb-like" evidence="6">
    <location>
        <begin position="296"/>
        <end position="333"/>
    </location>
</feature>
<dbReference type="PROSITE" id="PS51294">
    <property type="entry name" value="HTH_MYB"/>
    <property type="match status" value="1"/>
</dbReference>
<gene>
    <name evidence="8" type="ORF">STAS_04341</name>
</gene>
<dbReference type="Proteomes" id="UP000325081">
    <property type="component" value="Unassembled WGS sequence"/>
</dbReference>
<dbReference type="InterPro" id="IPR050560">
    <property type="entry name" value="MYB_TF"/>
</dbReference>
<feature type="region of interest" description="Disordered" evidence="5">
    <location>
        <begin position="331"/>
        <end position="372"/>
    </location>
</feature>
<dbReference type="SMART" id="SM00717">
    <property type="entry name" value="SANT"/>
    <property type="match status" value="1"/>
</dbReference>
<keyword evidence="4" id="KW-0539">Nucleus</keyword>
<evidence type="ECO:0000313" key="9">
    <source>
        <dbReference type="Proteomes" id="UP000325081"/>
    </source>
</evidence>
<evidence type="ECO:0000256" key="2">
    <source>
        <dbReference type="ARBA" id="ARBA00022737"/>
    </source>
</evidence>
<evidence type="ECO:0000259" key="7">
    <source>
        <dbReference type="PROSITE" id="PS51294"/>
    </source>
</evidence>
<dbReference type="Gene3D" id="1.10.10.60">
    <property type="entry name" value="Homeodomain-like"/>
    <property type="match status" value="1"/>
</dbReference>
<keyword evidence="9" id="KW-1185">Reference proteome</keyword>
<dbReference type="GO" id="GO:0000981">
    <property type="term" value="F:DNA-binding transcription factor activity, RNA polymerase II-specific"/>
    <property type="evidence" value="ECO:0007669"/>
    <property type="project" value="TreeGrafter"/>
</dbReference>
<accession>A0A5A7P757</accession>
<name>A0A5A7P757_STRAF</name>
<feature type="compositionally biased region" description="Basic and acidic residues" evidence="5">
    <location>
        <begin position="333"/>
        <end position="352"/>
    </location>
</feature>
<evidence type="ECO:0000256" key="4">
    <source>
        <dbReference type="ARBA" id="ARBA00023242"/>
    </source>
</evidence>
<evidence type="ECO:0000256" key="3">
    <source>
        <dbReference type="ARBA" id="ARBA00023125"/>
    </source>
</evidence>
<dbReference type="OrthoDB" id="2143914at2759"/>
<organism evidence="8 9">
    <name type="scientific">Striga asiatica</name>
    <name type="common">Asiatic witchweed</name>
    <name type="synonym">Buchnera asiatica</name>
    <dbReference type="NCBI Taxonomy" id="4170"/>
    <lineage>
        <taxon>Eukaryota</taxon>
        <taxon>Viridiplantae</taxon>
        <taxon>Streptophyta</taxon>
        <taxon>Embryophyta</taxon>
        <taxon>Tracheophyta</taxon>
        <taxon>Spermatophyta</taxon>
        <taxon>Magnoliopsida</taxon>
        <taxon>eudicotyledons</taxon>
        <taxon>Gunneridae</taxon>
        <taxon>Pentapetalae</taxon>
        <taxon>asterids</taxon>
        <taxon>lamiids</taxon>
        <taxon>Lamiales</taxon>
        <taxon>Orobanchaceae</taxon>
        <taxon>Buchnereae</taxon>
        <taxon>Striga</taxon>
    </lineage>
</organism>
<reference evidence="9" key="1">
    <citation type="journal article" date="2019" name="Curr. Biol.">
        <title>Genome Sequence of Striga asiatica Provides Insight into the Evolution of Plant Parasitism.</title>
        <authorList>
            <person name="Yoshida S."/>
            <person name="Kim S."/>
            <person name="Wafula E.K."/>
            <person name="Tanskanen J."/>
            <person name="Kim Y.M."/>
            <person name="Honaas L."/>
            <person name="Yang Z."/>
            <person name="Spallek T."/>
            <person name="Conn C.E."/>
            <person name="Ichihashi Y."/>
            <person name="Cheong K."/>
            <person name="Cui S."/>
            <person name="Der J.P."/>
            <person name="Gundlach H."/>
            <person name="Jiao Y."/>
            <person name="Hori C."/>
            <person name="Ishida J.K."/>
            <person name="Kasahara H."/>
            <person name="Kiba T."/>
            <person name="Kim M.S."/>
            <person name="Koo N."/>
            <person name="Laohavisit A."/>
            <person name="Lee Y.H."/>
            <person name="Lumba S."/>
            <person name="McCourt P."/>
            <person name="Mortimer J.C."/>
            <person name="Mutuku J.M."/>
            <person name="Nomura T."/>
            <person name="Sasaki-Sekimoto Y."/>
            <person name="Seto Y."/>
            <person name="Wang Y."/>
            <person name="Wakatake T."/>
            <person name="Sakakibara H."/>
            <person name="Demura T."/>
            <person name="Yamaguchi S."/>
            <person name="Yoneyama K."/>
            <person name="Manabe R.I."/>
            <person name="Nelson D.C."/>
            <person name="Schulman A.H."/>
            <person name="Timko M.P."/>
            <person name="dePamphilis C.W."/>
            <person name="Choi D."/>
            <person name="Shirasu K."/>
        </authorList>
    </citation>
    <scope>NUCLEOTIDE SEQUENCE [LARGE SCALE GENOMIC DNA]</scope>
    <source>
        <strain evidence="9">cv. UVA1</strain>
    </source>
</reference>
<dbReference type="GO" id="GO:0005634">
    <property type="term" value="C:nucleus"/>
    <property type="evidence" value="ECO:0007669"/>
    <property type="project" value="UniProtKB-SubCell"/>
</dbReference>
<comment type="caution">
    <text evidence="8">The sequence shown here is derived from an EMBL/GenBank/DDBJ whole genome shotgun (WGS) entry which is preliminary data.</text>
</comment>
<keyword evidence="2" id="KW-0677">Repeat</keyword>
<protein>
    <submittedName>
        <fullName evidence="8">Myb domain protein 98</fullName>
    </submittedName>
</protein>
<dbReference type="InterPro" id="IPR009057">
    <property type="entry name" value="Homeodomain-like_sf"/>
</dbReference>
<dbReference type="PANTHER" id="PTHR45614:SF218">
    <property type="entry name" value="TRANSCRIPTION FACTOR MYB119-RELATED"/>
    <property type="match status" value="1"/>
</dbReference>
<feature type="non-terminal residue" evidence="8">
    <location>
        <position position="497"/>
    </location>
</feature>
<evidence type="ECO:0000259" key="6">
    <source>
        <dbReference type="PROSITE" id="PS50090"/>
    </source>
</evidence>